<feature type="non-terminal residue" evidence="2">
    <location>
        <position position="140"/>
    </location>
</feature>
<dbReference type="Proteomes" id="UP000193144">
    <property type="component" value="Unassembled WGS sequence"/>
</dbReference>
<dbReference type="EMBL" id="MCFA01000082">
    <property type="protein sequence ID" value="ORY09731.1"/>
    <property type="molecule type" value="Genomic_DNA"/>
</dbReference>
<keyword evidence="3" id="KW-1185">Reference proteome</keyword>
<dbReference type="Pfam" id="PF20180">
    <property type="entry name" value="UQCC2_CBP6"/>
    <property type="match status" value="1"/>
</dbReference>
<dbReference type="GO" id="GO:0061671">
    <property type="term" value="C:Cbp3p-Cbp6 complex"/>
    <property type="evidence" value="ECO:0007669"/>
    <property type="project" value="InterPro"/>
</dbReference>
<dbReference type="PANTHER" id="PTHR28250:SF1">
    <property type="entry name" value="CYTOCHROME B PRE-MRNA-PROCESSING PROTEIN 6"/>
    <property type="match status" value="1"/>
</dbReference>
<dbReference type="InterPro" id="IPR037653">
    <property type="entry name" value="Cbp6"/>
</dbReference>
<comment type="caution">
    <text evidence="2">The sequence shown here is derived from an EMBL/GenBank/DDBJ whole genome shotgun (WGS) entry which is preliminary data.</text>
</comment>
<evidence type="ECO:0000313" key="2">
    <source>
        <dbReference type="EMBL" id="ORY09731.1"/>
    </source>
</evidence>
<dbReference type="GO" id="GO:0043022">
    <property type="term" value="F:ribosome binding"/>
    <property type="evidence" value="ECO:0007669"/>
    <property type="project" value="InterPro"/>
</dbReference>
<dbReference type="PANTHER" id="PTHR28250">
    <property type="entry name" value="CYTOCHROME B PRE-MRNA-PROCESSING PROTEIN 6"/>
    <property type="match status" value="1"/>
</dbReference>
<reference evidence="2 3" key="1">
    <citation type="submission" date="2016-07" db="EMBL/GenBank/DDBJ databases">
        <title>Pervasive Adenine N6-methylation of Active Genes in Fungi.</title>
        <authorList>
            <consortium name="DOE Joint Genome Institute"/>
            <person name="Mondo S.J."/>
            <person name="Dannebaum R.O."/>
            <person name="Kuo R.C."/>
            <person name="Labutti K."/>
            <person name="Haridas S."/>
            <person name="Kuo A."/>
            <person name="Salamov A."/>
            <person name="Ahrendt S.R."/>
            <person name="Lipzen A."/>
            <person name="Sullivan W."/>
            <person name="Andreopoulos W.B."/>
            <person name="Clum A."/>
            <person name="Lindquist E."/>
            <person name="Daum C."/>
            <person name="Ramamoorthy G.K."/>
            <person name="Gryganskyi A."/>
            <person name="Culley D."/>
            <person name="Magnuson J.K."/>
            <person name="James T.Y."/>
            <person name="O'Malley M.A."/>
            <person name="Stajich J.E."/>
            <person name="Spatafora J.W."/>
            <person name="Visel A."/>
            <person name="Grigoriev I.V."/>
        </authorList>
    </citation>
    <scope>NUCLEOTIDE SEQUENCE [LARGE SCALE GENOMIC DNA]</scope>
    <source>
        <strain evidence="2 3">CBS 115471</strain>
    </source>
</reference>
<dbReference type="OrthoDB" id="2107880at2759"/>
<name>A0A1Y1ZHK3_9PLEO</name>
<sequence>ISKHYARLISLWPADPLRSTSPFTKTLSARAAQLSKPTSSPSNPTPAKSSPVKSSGNKSSAPTSATSQPPFSAKSELININAVYSLLENRYSKRYPVSPGLLKPISNPEYYDKLMQELRDAPNKSWLRAKLDEWKMKVRW</sequence>
<organism evidence="2 3">
    <name type="scientific">Clohesyomyces aquaticus</name>
    <dbReference type="NCBI Taxonomy" id="1231657"/>
    <lineage>
        <taxon>Eukaryota</taxon>
        <taxon>Fungi</taxon>
        <taxon>Dikarya</taxon>
        <taxon>Ascomycota</taxon>
        <taxon>Pezizomycotina</taxon>
        <taxon>Dothideomycetes</taxon>
        <taxon>Pleosporomycetidae</taxon>
        <taxon>Pleosporales</taxon>
        <taxon>Lindgomycetaceae</taxon>
        <taxon>Clohesyomyces</taxon>
    </lineage>
</organism>
<dbReference type="GO" id="GO:0034551">
    <property type="term" value="P:mitochondrial respiratory chain complex III assembly"/>
    <property type="evidence" value="ECO:0007669"/>
    <property type="project" value="TreeGrafter"/>
</dbReference>
<evidence type="ECO:0000256" key="1">
    <source>
        <dbReference type="SAM" id="MobiDB-lite"/>
    </source>
</evidence>
<protein>
    <submittedName>
        <fullName evidence="2">Uncharacterized protein</fullName>
    </submittedName>
</protein>
<proteinExistence type="predicted"/>
<accession>A0A1Y1ZHK3</accession>
<feature type="non-terminal residue" evidence="2">
    <location>
        <position position="1"/>
    </location>
</feature>
<feature type="compositionally biased region" description="Low complexity" evidence="1">
    <location>
        <begin position="35"/>
        <end position="71"/>
    </location>
</feature>
<feature type="region of interest" description="Disordered" evidence="1">
    <location>
        <begin position="15"/>
        <end position="71"/>
    </location>
</feature>
<feature type="compositionally biased region" description="Polar residues" evidence="1">
    <location>
        <begin position="18"/>
        <end position="27"/>
    </location>
</feature>
<gene>
    <name evidence="2" type="ORF">BCR34DRAFT_454189</name>
</gene>
<evidence type="ECO:0000313" key="3">
    <source>
        <dbReference type="Proteomes" id="UP000193144"/>
    </source>
</evidence>
<dbReference type="AlphaFoldDB" id="A0A1Y1ZHK3"/>